<evidence type="ECO:0000256" key="7">
    <source>
        <dbReference type="ARBA" id="ARBA00022840"/>
    </source>
</evidence>
<keyword evidence="8" id="KW-0472">Membrane</keyword>
<dbReference type="InterPro" id="IPR011102">
    <property type="entry name" value="Sig_transdc_His_kinase_HWE"/>
</dbReference>
<dbReference type="Pfam" id="PF05227">
    <property type="entry name" value="CHASE3"/>
    <property type="match status" value="1"/>
</dbReference>
<gene>
    <name evidence="10" type="ORF">WG900_15175</name>
</gene>
<keyword evidence="8" id="KW-1133">Transmembrane helix</keyword>
<dbReference type="EC" id="2.7.13.3" evidence="2"/>
<feature type="transmembrane region" description="Helical" evidence="8">
    <location>
        <begin position="209"/>
        <end position="229"/>
    </location>
</feature>
<dbReference type="SUPFAM" id="SSF55874">
    <property type="entry name" value="ATPase domain of HSP90 chaperone/DNA topoisomerase II/histidine kinase"/>
    <property type="match status" value="1"/>
</dbReference>
<evidence type="ECO:0000313" key="11">
    <source>
        <dbReference type="Proteomes" id="UP001379235"/>
    </source>
</evidence>
<keyword evidence="5" id="KW-0547">Nucleotide-binding</keyword>
<keyword evidence="7" id="KW-0067">ATP-binding</keyword>
<feature type="domain" description="Signal transduction histidine kinase HWE region" evidence="9">
    <location>
        <begin position="260"/>
        <end position="342"/>
    </location>
</feature>
<keyword evidence="3" id="KW-0597">Phosphoprotein</keyword>
<dbReference type="SMART" id="SM00911">
    <property type="entry name" value="HWE_HK"/>
    <property type="match status" value="1"/>
</dbReference>
<dbReference type="PANTHER" id="PTHR41523">
    <property type="entry name" value="TWO-COMPONENT SYSTEM SENSOR PROTEIN"/>
    <property type="match status" value="1"/>
</dbReference>
<evidence type="ECO:0000259" key="9">
    <source>
        <dbReference type="SMART" id="SM00911"/>
    </source>
</evidence>
<dbReference type="EMBL" id="JBBHJY010000008">
    <property type="protein sequence ID" value="MEJ6011262.1"/>
    <property type="molecule type" value="Genomic_DNA"/>
</dbReference>
<proteinExistence type="predicted"/>
<evidence type="ECO:0000256" key="6">
    <source>
        <dbReference type="ARBA" id="ARBA00022777"/>
    </source>
</evidence>
<organism evidence="10 11">
    <name type="scientific">Novosphingobium aquae</name>
    <dbReference type="NCBI Taxonomy" id="3133435"/>
    <lineage>
        <taxon>Bacteria</taxon>
        <taxon>Pseudomonadati</taxon>
        <taxon>Pseudomonadota</taxon>
        <taxon>Alphaproteobacteria</taxon>
        <taxon>Sphingomonadales</taxon>
        <taxon>Sphingomonadaceae</taxon>
        <taxon>Novosphingobium</taxon>
    </lineage>
</organism>
<protein>
    <recommendedName>
        <fullName evidence="2">histidine kinase</fullName>
        <ecNumber evidence="2">2.7.13.3</ecNumber>
    </recommendedName>
</protein>
<feature type="transmembrane region" description="Helical" evidence="8">
    <location>
        <begin position="34"/>
        <end position="53"/>
    </location>
</feature>
<dbReference type="Gene3D" id="3.30.565.10">
    <property type="entry name" value="Histidine kinase-like ATPase, C-terminal domain"/>
    <property type="match status" value="1"/>
</dbReference>
<reference evidence="10 11" key="1">
    <citation type="submission" date="2024-03" db="EMBL/GenBank/DDBJ databases">
        <authorList>
            <person name="Jo J.-H."/>
        </authorList>
    </citation>
    <scope>NUCLEOTIDE SEQUENCE [LARGE SCALE GENOMIC DNA]</scope>
    <source>
        <strain evidence="10 11">AS3R-12</strain>
    </source>
</reference>
<dbReference type="RefSeq" id="WP_339968309.1">
    <property type="nucleotide sequence ID" value="NZ_JBBHJY010000008.1"/>
</dbReference>
<evidence type="ECO:0000256" key="8">
    <source>
        <dbReference type="SAM" id="Phobius"/>
    </source>
</evidence>
<evidence type="ECO:0000256" key="2">
    <source>
        <dbReference type="ARBA" id="ARBA00012438"/>
    </source>
</evidence>
<comment type="catalytic activity">
    <reaction evidence="1">
        <text>ATP + protein L-histidine = ADP + protein N-phospho-L-histidine.</text>
        <dbReference type="EC" id="2.7.13.3"/>
    </reaction>
</comment>
<dbReference type="PANTHER" id="PTHR41523:SF8">
    <property type="entry name" value="ETHYLENE RESPONSE SENSOR PROTEIN"/>
    <property type="match status" value="1"/>
</dbReference>
<evidence type="ECO:0000256" key="5">
    <source>
        <dbReference type="ARBA" id="ARBA00022741"/>
    </source>
</evidence>
<keyword evidence="6" id="KW-0418">Kinase</keyword>
<evidence type="ECO:0000256" key="4">
    <source>
        <dbReference type="ARBA" id="ARBA00022679"/>
    </source>
</evidence>
<dbReference type="InterPro" id="IPR036890">
    <property type="entry name" value="HATPase_C_sf"/>
</dbReference>
<keyword evidence="11" id="KW-1185">Reference proteome</keyword>
<keyword evidence="4" id="KW-0808">Transferase</keyword>
<evidence type="ECO:0000256" key="1">
    <source>
        <dbReference type="ARBA" id="ARBA00000085"/>
    </source>
</evidence>
<dbReference type="Pfam" id="PF07536">
    <property type="entry name" value="HWE_HK"/>
    <property type="match status" value="1"/>
</dbReference>
<dbReference type="Proteomes" id="UP001379235">
    <property type="component" value="Unassembled WGS sequence"/>
</dbReference>
<sequence length="455" mass="50301">METGRYPNSSNPYRPKGQVLRDARMWWNSTRNDGFGVLIALGFLLLLAMILVWDTVRAEQRQRVQAERTDHVITLLHEIIEHTTSAESGQRGYFITTDRRYLAPYETARKAYRTTLDQLKTFTADDPQAISQDLVAQIGKLTETKFGELEESVTLIARGEAEVARTRILTGKGLQTMEQLRAAVTRFENIEREQLLYASERAASAEARIVPGLVLMFLMILAVLALGMWQVRRLIDAEVRAAHADELAEARDRADLLSRELNHRIKNLFAVVLAIVRMSGRGDPDAKPALDRVATRISALLNAHELTQSGGAAAGAHLGKLIETAVAPYRSDAHKCDIAGPELILSDAHALPLGLVLHELATNAVKYGAWSQPGGLVKVQWTIADDQEATVTWEEHCSFTPPDHPADERVGFGTKLAESSARQLQGTIERSYAAHGLVLRLVFPAGQLPEPEAED</sequence>
<evidence type="ECO:0000256" key="3">
    <source>
        <dbReference type="ARBA" id="ARBA00022553"/>
    </source>
</evidence>
<dbReference type="InterPro" id="IPR007891">
    <property type="entry name" value="CHASE3"/>
</dbReference>
<comment type="caution">
    <text evidence="10">The sequence shown here is derived from an EMBL/GenBank/DDBJ whole genome shotgun (WGS) entry which is preliminary data.</text>
</comment>
<accession>A0ABU8SBB0</accession>
<name>A0ABU8SBB0_9SPHN</name>
<evidence type="ECO:0000313" key="10">
    <source>
        <dbReference type="EMBL" id="MEJ6011262.1"/>
    </source>
</evidence>
<keyword evidence="8" id="KW-0812">Transmembrane</keyword>
<dbReference type="CDD" id="cd19410">
    <property type="entry name" value="HK9-like_sensor"/>
    <property type="match status" value="1"/>
</dbReference>